<dbReference type="GO" id="GO:0006825">
    <property type="term" value="P:copper ion transport"/>
    <property type="evidence" value="ECO:0007669"/>
    <property type="project" value="InterPro"/>
</dbReference>
<sequence length="226" mass="22692">MNILKTRRPLGRLALVAALTAALGAVAAPPALAHTRLVSSTPAKGATAPGVVKVTLVFSDKIRMAKVIVKDGAGKTYEQGPAEHSGSGGTEVVQNVRGPLPGGTYTVAYRVVGADGHAVEGDDLTFTSSGGGSEPSQAPPSAGGVGAEQQTGQAATSDEQPLKIDQQQAAETDEKDSGSNMLLWALIIGGLVVGVGIGVGIVFRAKRKHPAPAAAAEKQPASTGSE</sequence>
<feature type="transmembrane region" description="Helical" evidence="6">
    <location>
        <begin position="181"/>
        <end position="203"/>
    </location>
</feature>
<dbReference type="InterPro" id="IPR007348">
    <property type="entry name" value="CopC_dom"/>
</dbReference>
<dbReference type="PANTHER" id="PTHR34820">
    <property type="entry name" value="INNER MEMBRANE PROTEIN YEBZ"/>
    <property type="match status" value="1"/>
</dbReference>
<dbReference type="GO" id="GO:0046688">
    <property type="term" value="P:response to copper ion"/>
    <property type="evidence" value="ECO:0007669"/>
    <property type="project" value="InterPro"/>
</dbReference>
<keyword evidence="2" id="KW-0479">Metal-binding</keyword>
<proteinExistence type="predicted"/>
<accession>A0A5D3FLJ4</accession>
<dbReference type="RefSeq" id="WP_148761602.1">
    <property type="nucleotide sequence ID" value="NZ_VSRQ01000004.1"/>
</dbReference>
<organism evidence="9 10">
    <name type="scientific">Actinomadura decatromicini</name>
    <dbReference type="NCBI Taxonomy" id="2604572"/>
    <lineage>
        <taxon>Bacteria</taxon>
        <taxon>Bacillati</taxon>
        <taxon>Actinomycetota</taxon>
        <taxon>Actinomycetes</taxon>
        <taxon>Streptosporangiales</taxon>
        <taxon>Thermomonosporaceae</taxon>
        <taxon>Actinomadura</taxon>
    </lineage>
</organism>
<keyword evidence="6" id="KW-0812">Transmembrane</keyword>
<name>A0A5D3FLJ4_9ACTN</name>
<reference evidence="9 10" key="1">
    <citation type="submission" date="2019-08" db="EMBL/GenBank/DDBJ databases">
        <title>Actinomadura sp. nov. CYP1-5 isolated from mountain soil.</title>
        <authorList>
            <person name="Songsumanus A."/>
            <person name="Kuncharoen N."/>
            <person name="Kudo T."/>
            <person name="Yuki M."/>
            <person name="Igarashi Y."/>
            <person name="Tanasupawat S."/>
        </authorList>
    </citation>
    <scope>NUCLEOTIDE SEQUENCE [LARGE SCALE GENOMIC DNA]</scope>
    <source>
        <strain evidence="9 10">CYP1-5</strain>
    </source>
</reference>
<protein>
    <submittedName>
        <fullName evidence="9">Copper resistance protein CopC</fullName>
    </submittedName>
</protein>
<dbReference type="InterPro" id="IPR032694">
    <property type="entry name" value="CopC/D"/>
</dbReference>
<dbReference type="InterPro" id="IPR014756">
    <property type="entry name" value="Ig_E-set"/>
</dbReference>
<dbReference type="EMBL" id="VSRQ01000004">
    <property type="protein sequence ID" value="TYK48065.1"/>
    <property type="molecule type" value="Genomic_DNA"/>
</dbReference>
<dbReference type="GO" id="GO:0005886">
    <property type="term" value="C:plasma membrane"/>
    <property type="evidence" value="ECO:0007669"/>
    <property type="project" value="TreeGrafter"/>
</dbReference>
<evidence type="ECO:0000256" key="6">
    <source>
        <dbReference type="SAM" id="Phobius"/>
    </source>
</evidence>
<keyword evidence="6" id="KW-0472">Membrane</keyword>
<dbReference type="Gene3D" id="2.60.40.1220">
    <property type="match status" value="1"/>
</dbReference>
<comment type="subcellular location">
    <subcellularLocation>
        <location evidence="1">Cell envelope</location>
    </subcellularLocation>
</comment>
<dbReference type="GO" id="GO:0030313">
    <property type="term" value="C:cell envelope"/>
    <property type="evidence" value="ECO:0007669"/>
    <property type="project" value="UniProtKB-SubCell"/>
</dbReference>
<gene>
    <name evidence="9" type="ORF">FXF68_20515</name>
</gene>
<feature type="signal peptide" evidence="7">
    <location>
        <begin position="1"/>
        <end position="27"/>
    </location>
</feature>
<evidence type="ECO:0000256" key="2">
    <source>
        <dbReference type="ARBA" id="ARBA00022723"/>
    </source>
</evidence>
<evidence type="ECO:0000256" key="1">
    <source>
        <dbReference type="ARBA" id="ARBA00004196"/>
    </source>
</evidence>
<keyword evidence="4" id="KW-0186">Copper</keyword>
<keyword evidence="6" id="KW-1133">Transmembrane helix</keyword>
<evidence type="ECO:0000259" key="8">
    <source>
        <dbReference type="Pfam" id="PF04234"/>
    </source>
</evidence>
<evidence type="ECO:0000256" key="7">
    <source>
        <dbReference type="SAM" id="SignalP"/>
    </source>
</evidence>
<evidence type="ECO:0000256" key="4">
    <source>
        <dbReference type="ARBA" id="ARBA00023008"/>
    </source>
</evidence>
<feature type="compositionally biased region" description="Polar residues" evidence="5">
    <location>
        <begin position="148"/>
        <end position="170"/>
    </location>
</feature>
<feature type="chain" id="PRO_5039245440" evidence="7">
    <location>
        <begin position="28"/>
        <end position="226"/>
    </location>
</feature>
<dbReference type="InterPro" id="IPR006311">
    <property type="entry name" value="TAT_signal"/>
</dbReference>
<dbReference type="PANTHER" id="PTHR34820:SF4">
    <property type="entry name" value="INNER MEMBRANE PROTEIN YEBZ"/>
    <property type="match status" value="1"/>
</dbReference>
<evidence type="ECO:0000256" key="3">
    <source>
        <dbReference type="ARBA" id="ARBA00022729"/>
    </source>
</evidence>
<feature type="domain" description="CopC" evidence="8">
    <location>
        <begin position="34"/>
        <end position="126"/>
    </location>
</feature>
<evidence type="ECO:0000313" key="9">
    <source>
        <dbReference type="EMBL" id="TYK48065.1"/>
    </source>
</evidence>
<dbReference type="GO" id="GO:0005507">
    <property type="term" value="F:copper ion binding"/>
    <property type="evidence" value="ECO:0007669"/>
    <property type="project" value="InterPro"/>
</dbReference>
<keyword evidence="10" id="KW-1185">Reference proteome</keyword>
<evidence type="ECO:0000313" key="10">
    <source>
        <dbReference type="Proteomes" id="UP000323505"/>
    </source>
</evidence>
<dbReference type="GO" id="GO:0042597">
    <property type="term" value="C:periplasmic space"/>
    <property type="evidence" value="ECO:0007669"/>
    <property type="project" value="InterPro"/>
</dbReference>
<dbReference type="SUPFAM" id="SSF81296">
    <property type="entry name" value="E set domains"/>
    <property type="match status" value="1"/>
</dbReference>
<keyword evidence="3 7" id="KW-0732">Signal</keyword>
<dbReference type="InterPro" id="IPR014755">
    <property type="entry name" value="Cu-Rt/internalin_Ig-like"/>
</dbReference>
<comment type="caution">
    <text evidence="9">The sequence shown here is derived from an EMBL/GenBank/DDBJ whole genome shotgun (WGS) entry which is preliminary data.</text>
</comment>
<dbReference type="Pfam" id="PF04234">
    <property type="entry name" value="CopC"/>
    <property type="match status" value="1"/>
</dbReference>
<dbReference type="Proteomes" id="UP000323505">
    <property type="component" value="Unassembled WGS sequence"/>
</dbReference>
<evidence type="ECO:0000256" key="5">
    <source>
        <dbReference type="SAM" id="MobiDB-lite"/>
    </source>
</evidence>
<dbReference type="AlphaFoldDB" id="A0A5D3FLJ4"/>
<feature type="region of interest" description="Disordered" evidence="5">
    <location>
        <begin position="120"/>
        <end position="176"/>
    </location>
</feature>
<dbReference type="PROSITE" id="PS51318">
    <property type="entry name" value="TAT"/>
    <property type="match status" value="1"/>
</dbReference>